<sequence>MTLLNALFRSGRTTPAPTPTSGLEAPVTPPNKSTSARPVPPSAYKTTQAPSALLTTSTPRTYPSPAPNKVRDFAIPPSHDRSRRLPDLPSPPTPDTGSRKSHQRSVSNASSLSSKGTKTPPKSSHPPTAFTPPRQHQRAQSGPSPMRATKPGIRARSATIQPLGATSLARAAQVEDDKPLAHNVPSHTAPGALSGRPAETKRRPVALNLRLTDLTPPHSSSHLKHLPPVFSDPTRGGYLIPPAETPMPEAPGKPTPPPKQSLQGLSVAAALDTTERKITQSYESRPKQRDGTPLGVNPAAPRSQYPPPTTANTVTPFSINPTPPHMFPHVPLPWSSSSASQLSQELGPRFDSLIEDTLNHLSPSSPRVLRPSILKTSAAEEVRLRSELVKLQDKYAALVGQRDGLLASLGTPGTNNDGCGVFRTTVERLQKATNRSDRLARQILICNDQIRQIEVQDQEHVVGALRVALERGQGTLSCSSDTPSILKRERVEAVVQPVTFDAIIRSGRLQRDADDYDRTSTATVISLNQLGFPLPPIRDTPSPSGSTLVLPRLAEASQPFGQFTPETTLSASTSRLLVTVDPSDEIVIYPPGHRRSFSAPLLGLPELDLPHTPWRGQADSTALTGTRPLRLRPGGRRTGGKAKSMAHKGRSSDTLRRVRRGRESQLEAPESILLSLATAGLWTRQEAKDDGPA</sequence>
<organism evidence="2 3">
    <name type="scientific">Papiliotrema laurentii</name>
    <name type="common">Cryptococcus laurentii</name>
    <dbReference type="NCBI Taxonomy" id="5418"/>
    <lineage>
        <taxon>Eukaryota</taxon>
        <taxon>Fungi</taxon>
        <taxon>Dikarya</taxon>
        <taxon>Basidiomycota</taxon>
        <taxon>Agaricomycotina</taxon>
        <taxon>Tremellomycetes</taxon>
        <taxon>Tremellales</taxon>
        <taxon>Rhynchogastremaceae</taxon>
        <taxon>Papiliotrema</taxon>
    </lineage>
</organism>
<feature type="region of interest" description="Disordered" evidence="1">
    <location>
        <begin position="279"/>
        <end position="317"/>
    </location>
</feature>
<feature type="compositionally biased region" description="Basic and acidic residues" evidence="1">
    <location>
        <begin position="279"/>
        <end position="290"/>
    </location>
</feature>
<feature type="compositionally biased region" description="Polar residues" evidence="1">
    <location>
        <begin position="11"/>
        <end position="21"/>
    </location>
</feature>
<feature type="region of interest" description="Disordered" evidence="1">
    <location>
        <begin position="1"/>
        <end position="150"/>
    </location>
</feature>
<evidence type="ECO:0000313" key="3">
    <source>
        <dbReference type="Proteomes" id="UP001182556"/>
    </source>
</evidence>
<feature type="compositionally biased region" description="Basic and acidic residues" evidence="1">
    <location>
        <begin position="650"/>
        <end position="665"/>
    </location>
</feature>
<protein>
    <submittedName>
        <fullName evidence="2">Uncharacterized protein</fullName>
    </submittedName>
</protein>
<reference evidence="2" key="1">
    <citation type="submission" date="2023-02" db="EMBL/GenBank/DDBJ databases">
        <title>Identification and recombinant expression of a fungal hydrolase from Papiliotrema laurentii that hydrolyzes apple cutin and clears colloidal polyester polyurethane.</title>
        <authorList>
            <consortium name="DOE Joint Genome Institute"/>
            <person name="Roman V.A."/>
            <person name="Bojanowski C."/>
            <person name="Crable B.R."/>
            <person name="Wagner D.N."/>
            <person name="Hung C.S."/>
            <person name="Nadeau L.J."/>
            <person name="Schratz L."/>
            <person name="Haridas S."/>
            <person name="Pangilinan J."/>
            <person name="Lipzen A."/>
            <person name="Na H."/>
            <person name="Yan M."/>
            <person name="Ng V."/>
            <person name="Grigoriev I.V."/>
            <person name="Spatafora J.W."/>
            <person name="Barlow D."/>
            <person name="Biffinger J."/>
            <person name="Kelley-Loughnane N."/>
            <person name="Varaljay V.A."/>
            <person name="Crookes-Goodson W.J."/>
        </authorList>
    </citation>
    <scope>NUCLEOTIDE SEQUENCE</scope>
    <source>
        <strain evidence="2">5307AH</strain>
    </source>
</reference>
<gene>
    <name evidence="2" type="ORF">DB88DRAFT_476895</name>
</gene>
<accession>A0AAD9L9B5</accession>
<feature type="compositionally biased region" description="Pro residues" evidence="1">
    <location>
        <begin position="243"/>
        <end position="259"/>
    </location>
</feature>
<proteinExistence type="predicted"/>
<dbReference type="EMBL" id="JAODAN010000001">
    <property type="protein sequence ID" value="KAK1927144.1"/>
    <property type="molecule type" value="Genomic_DNA"/>
</dbReference>
<evidence type="ECO:0000256" key="1">
    <source>
        <dbReference type="SAM" id="MobiDB-lite"/>
    </source>
</evidence>
<keyword evidence="3" id="KW-1185">Reference proteome</keyword>
<feature type="compositionally biased region" description="Polar residues" evidence="1">
    <location>
        <begin position="44"/>
        <end position="61"/>
    </location>
</feature>
<evidence type="ECO:0000313" key="2">
    <source>
        <dbReference type="EMBL" id="KAK1927144.1"/>
    </source>
</evidence>
<dbReference type="Proteomes" id="UP001182556">
    <property type="component" value="Unassembled WGS sequence"/>
</dbReference>
<comment type="caution">
    <text evidence="2">The sequence shown here is derived from an EMBL/GenBank/DDBJ whole genome shotgun (WGS) entry which is preliminary data.</text>
</comment>
<feature type="region of interest" description="Disordered" evidence="1">
    <location>
        <begin position="180"/>
        <end position="199"/>
    </location>
</feature>
<feature type="region of interest" description="Disordered" evidence="1">
    <location>
        <begin position="613"/>
        <end position="668"/>
    </location>
</feature>
<name>A0AAD9L9B5_PAPLA</name>
<dbReference type="AlphaFoldDB" id="A0AAD9L9B5"/>
<feature type="compositionally biased region" description="Low complexity" evidence="1">
    <location>
        <begin position="110"/>
        <end position="128"/>
    </location>
</feature>
<feature type="compositionally biased region" description="Basic residues" evidence="1">
    <location>
        <begin position="629"/>
        <end position="649"/>
    </location>
</feature>
<feature type="region of interest" description="Disordered" evidence="1">
    <location>
        <begin position="214"/>
        <end position="263"/>
    </location>
</feature>